<reference evidence="5" key="1">
    <citation type="submission" date="2022-10" db="EMBL/GenBank/DDBJ databases">
        <title>The WGS of Solirubrobacter ginsenosidimutans DSM 21036.</title>
        <authorList>
            <person name="Jiang Z."/>
        </authorList>
    </citation>
    <scope>NUCLEOTIDE SEQUENCE</scope>
    <source>
        <strain evidence="5">DSM 21036</strain>
    </source>
</reference>
<dbReference type="GO" id="GO:0006508">
    <property type="term" value="P:proteolysis"/>
    <property type="evidence" value="ECO:0007669"/>
    <property type="project" value="UniProtKB-KW"/>
</dbReference>
<dbReference type="Proteomes" id="UP001149140">
    <property type="component" value="Unassembled WGS sequence"/>
</dbReference>
<dbReference type="InterPro" id="IPR051458">
    <property type="entry name" value="Cyt/Met_Dipeptidase"/>
</dbReference>
<evidence type="ECO:0000256" key="1">
    <source>
        <dbReference type="ARBA" id="ARBA00022670"/>
    </source>
</evidence>
<dbReference type="InterPro" id="IPR002933">
    <property type="entry name" value="Peptidase_M20"/>
</dbReference>
<dbReference type="PANTHER" id="PTHR43270">
    <property type="entry name" value="BETA-ALA-HIS DIPEPTIDASE"/>
    <property type="match status" value="1"/>
</dbReference>
<dbReference type="EMBL" id="JAPDOD010000004">
    <property type="protein sequence ID" value="MDA0160052.1"/>
    <property type="molecule type" value="Genomic_DNA"/>
</dbReference>
<accession>A0A9X3S0G2</accession>
<dbReference type="InterPro" id="IPR001261">
    <property type="entry name" value="ArgE/DapE_CS"/>
</dbReference>
<name>A0A9X3S0G2_9ACTN</name>
<dbReference type="Pfam" id="PF07687">
    <property type="entry name" value="M20_dimer"/>
    <property type="match status" value="1"/>
</dbReference>
<evidence type="ECO:0000256" key="2">
    <source>
        <dbReference type="ARBA" id="ARBA00022723"/>
    </source>
</evidence>
<sequence>MTRSQTPASLSALTQDLTRLAAIPSISAPGYPESTHAALGEAYELTAELLRDAGLQNVAPLELPGTAPAVTGEIPAPPGAPTVLLYSHYDVVPAGDESLWTSPPWVPTERDGALYGRGTSDSKANVIGHVGALRAWDGKPPVGIKVIIEGQEEVGGGALLTYPQAHPETFACDAMVIADMGSVRPGVPTLTVALRGMAMATIEVTTLKGAKHSGQFGGAAPDALLILLRALASLHDDNGDVAVAGLDRNEWTGESYSDDEFRELAEVLPGLPLQGTGGLGSRVWSGPAITVTGIDVPSVANALNAVSPHAKAKINLRVHPAQDAGEAQAALVRHLEAVKPFGIALEVTAQETGNGFAADTTGPAYEAARKAFSAAWGTTAVFAAGGGSIPLVSALQSAVPKAEVLLVGATDGYANIHAPDERVLLDELDKATLAEATFFGELAAGWS</sequence>
<keyword evidence="1" id="KW-0645">Protease</keyword>
<dbReference type="InterPro" id="IPR011650">
    <property type="entry name" value="Peptidase_M20_dimer"/>
</dbReference>
<organism evidence="5 6">
    <name type="scientific">Solirubrobacter ginsenosidimutans</name>
    <dbReference type="NCBI Taxonomy" id="490573"/>
    <lineage>
        <taxon>Bacteria</taxon>
        <taxon>Bacillati</taxon>
        <taxon>Actinomycetota</taxon>
        <taxon>Thermoleophilia</taxon>
        <taxon>Solirubrobacterales</taxon>
        <taxon>Solirubrobacteraceae</taxon>
        <taxon>Solirubrobacter</taxon>
    </lineage>
</organism>
<keyword evidence="2" id="KW-0479">Metal-binding</keyword>
<dbReference type="GO" id="GO:0046872">
    <property type="term" value="F:metal ion binding"/>
    <property type="evidence" value="ECO:0007669"/>
    <property type="project" value="UniProtKB-KW"/>
</dbReference>
<gene>
    <name evidence="5" type="ORF">OM076_07250</name>
</gene>
<keyword evidence="3" id="KW-0378">Hydrolase</keyword>
<dbReference type="PROSITE" id="PS00758">
    <property type="entry name" value="ARGE_DAPE_CPG2_1"/>
    <property type="match status" value="1"/>
</dbReference>
<evidence type="ECO:0000313" key="5">
    <source>
        <dbReference type="EMBL" id="MDA0160052.1"/>
    </source>
</evidence>
<dbReference type="PANTHER" id="PTHR43270:SF12">
    <property type="entry name" value="SUCCINYL-DIAMINOPIMELATE DESUCCINYLASE"/>
    <property type="match status" value="1"/>
</dbReference>
<evidence type="ECO:0000313" key="6">
    <source>
        <dbReference type="Proteomes" id="UP001149140"/>
    </source>
</evidence>
<feature type="domain" description="Peptidase M20 dimerisation" evidence="4">
    <location>
        <begin position="193"/>
        <end position="340"/>
    </location>
</feature>
<comment type="caution">
    <text evidence="5">The sequence shown here is derived from an EMBL/GenBank/DDBJ whole genome shotgun (WGS) entry which is preliminary data.</text>
</comment>
<dbReference type="Gene3D" id="3.30.70.360">
    <property type="match status" value="1"/>
</dbReference>
<protein>
    <submittedName>
        <fullName evidence="5">M20/M25/M40 family metallo-hydrolase</fullName>
    </submittedName>
</protein>
<keyword evidence="6" id="KW-1185">Reference proteome</keyword>
<evidence type="ECO:0000259" key="4">
    <source>
        <dbReference type="Pfam" id="PF07687"/>
    </source>
</evidence>
<dbReference type="RefSeq" id="WP_270038820.1">
    <property type="nucleotide sequence ID" value="NZ_JAPDOD010000004.1"/>
</dbReference>
<dbReference type="GO" id="GO:0008233">
    <property type="term" value="F:peptidase activity"/>
    <property type="evidence" value="ECO:0007669"/>
    <property type="project" value="UniProtKB-KW"/>
</dbReference>
<evidence type="ECO:0000256" key="3">
    <source>
        <dbReference type="ARBA" id="ARBA00022801"/>
    </source>
</evidence>
<dbReference type="Pfam" id="PF01546">
    <property type="entry name" value="Peptidase_M20"/>
    <property type="match status" value="1"/>
</dbReference>
<dbReference type="SUPFAM" id="SSF53187">
    <property type="entry name" value="Zn-dependent exopeptidases"/>
    <property type="match status" value="1"/>
</dbReference>
<dbReference type="NCBIfam" id="NF005914">
    <property type="entry name" value="PRK07907.1"/>
    <property type="match status" value="1"/>
</dbReference>
<dbReference type="Gene3D" id="3.40.630.10">
    <property type="entry name" value="Zn peptidases"/>
    <property type="match status" value="1"/>
</dbReference>
<dbReference type="AlphaFoldDB" id="A0A9X3S0G2"/>
<proteinExistence type="predicted"/>